<dbReference type="Proteomes" id="UP000467841">
    <property type="component" value="Unassembled WGS sequence"/>
</dbReference>
<reference evidence="2" key="1">
    <citation type="submission" date="2020-01" db="EMBL/GenBank/DDBJ databases">
        <authorList>
            <person name="Mishra B."/>
        </authorList>
    </citation>
    <scope>NUCLEOTIDE SEQUENCE [LARGE SCALE GENOMIC DNA]</scope>
</reference>
<feature type="coiled-coil region" evidence="1">
    <location>
        <begin position="105"/>
        <end position="139"/>
    </location>
</feature>
<evidence type="ECO:0000313" key="2">
    <source>
        <dbReference type="EMBL" id="CAA7024013.1"/>
    </source>
</evidence>
<dbReference type="EMBL" id="CACVBM020000854">
    <property type="protein sequence ID" value="CAA7024013.1"/>
    <property type="molecule type" value="Genomic_DNA"/>
</dbReference>
<protein>
    <recommendedName>
        <fullName evidence="4">Zinc finger GRF-type domain-containing protein</fullName>
    </recommendedName>
</protein>
<sequence>MFVGLMDPNDPNVYEWKKAKNHIQMLGYWADGNCGIMTWCPCGEDLIQEVVDGTRYYTCEQYKYDSVLHVRKRWDTAIEEEVLRLKDENEAHTKKICELGAELHLAKRKAEREAIGEEVEKLKEENAEQAKKLHELGVQHEKTINEVRELWDSILNLSCGCSNCKDEVKKTVGVFGL</sequence>
<keyword evidence="3" id="KW-1185">Reference proteome</keyword>
<gene>
    <name evidence="2" type="ORF">MERR_LOCUS11248</name>
</gene>
<evidence type="ECO:0000256" key="1">
    <source>
        <dbReference type="SAM" id="Coils"/>
    </source>
</evidence>
<accession>A0A6D2I7A1</accession>
<proteinExistence type="predicted"/>
<keyword evidence="1" id="KW-0175">Coiled coil</keyword>
<comment type="caution">
    <text evidence="2">The sequence shown here is derived from an EMBL/GenBank/DDBJ whole genome shotgun (WGS) entry which is preliminary data.</text>
</comment>
<name>A0A6D2I7A1_9BRAS</name>
<dbReference type="AlphaFoldDB" id="A0A6D2I7A1"/>
<evidence type="ECO:0008006" key="4">
    <source>
        <dbReference type="Google" id="ProtNLM"/>
    </source>
</evidence>
<evidence type="ECO:0000313" key="3">
    <source>
        <dbReference type="Proteomes" id="UP000467841"/>
    </source>
</evidence>
<organism evidence="2 3">
    <name type="scientific">Microthlaspi erraticum</name>
    <dbReference type="NCBI Taxonomy" id="1685480"/>
    <lineage>
        <taxon>Eukaryota</taxon>
        <taxon>Viridiplantae</taxon>
        <taxon>Streptophyta</taxon>
        <taxon>Embryophyta</taxon>
        <taxon>Tracheophyta</taxon>
        <taxon>Spermatophyta</taxon>
        <taxon>Magnoliopsida</taxon>
        <taxon>eudicotyledons</taxon>
        <taxon>Gunneridae</taxon>
        <taxon>Pentapetalae</taxon>
        <taxon>rosids</taxon>
        <taxon>malvids</taxon>
        <taxon>Brassicales</taxon>
        <taxon>Brassicaceae</taxon>
        <taxon>Coluteocarpeae</taxon>
        <taxon>Microthlaspi</taxon>
    </lineage>
</organism>